<dbReference type="CDD" id="cd03801">
    <property type="entry name" value="GT4_PimA-like"/>
    <property type="match status" value="1"/>
</dbReference>
<sequence length="413" mass="44880">MFRPRAVFVTPVEPALAGNGLAMRMGIFLSALSRFAKVDVILVPVMGATLPPPCPSLIESIGARLHVVPTHDFIDTRYSLLMRIPDPVARLAAFRAYAKPSLSSALSPRLLEEIALIIADCAPDILHIGRSYLSEVVTLAPLGAVASLDLDEDDLLNFSSQAEISRQKGQFIRAEWLAQEGRACDMSIARYGHMFHRLFVASDREARLLSRRHPDLNFTRADNAIRTPSPLRRGDDGSTLLFVGSLGYQPNSEGLLWFATHVLPRLRAIRGASPRLVIAGGGSPPEVTALSRHPRIRLLGRVEDLGRLYRNATLALAPMRSGGGTRIKLLEAAAHGVASVFTDVAGEGLGCGIDTGGWRAKNARQFAAACDAGLSDPAERARRAKAGRHWVIGRYSRERVVTRLARELKAILS</sequence>
<dbReference type="PANTHER" id="PTHR12526">
    <property type="entry name" value="GLYCOSYLTRANSFERASE"/>
    <property type="match status" value="1"/>
</dbReference>
<reference evidence="1" key="1">
    <citation type="submission" date="2023-07" db="EMBL/GenBank/DDBJ databases">
        <authorList>
            <person name="Pelsma A.J. K."/>
        </authorList>
    </citation>
    <scope>NUCLEOTIDE SEQUENCE</scope>
</reference>
<gene>
    <name evidence="1" type="ORF">AMST5_03930</name>
</gene>
<proteinExistence type="predicted"/>
<dbReference type="AlphaFoldDB" id="A0AA48M4R8"/>
<dbReference type="EMBL" id="OY288114">
    <property type="protein sequence ID" value="CAJ0889057.1"/>
    <property type="molecule type" value="Genomic_DNA"/>
</dbReference>
<protein>
    <recommendedName>
        <fullName evidence="2">Glycosyltransferase subfamily 4-like N-terminal domain-containing protein</fullName>
    </recommendedName>
</protein>
<organism evidence="1">
    <name type="scientific">freshwater sediment metagenome</name>
    <dbReference type="NCBI Taxonomy" id="556182"/>
    <lineage>
        <taxon>unclassified sequences</taxon>
        <taxon>metagenomes</taxon>
        <taxon>ecological metagenomes</taxon>
    </lineage>
</organism>
<evidence type="ECO:0000313" key="1">
    <source>
        <dbReference type="EMBL" id="CAJ0889057.1"/>
    </source>
</evidence>
<dbReference type="SUPFAM" id="SSF53756">
    <property type="entry name" value="UDP-Glycosyltransferase/glycogen phosphorylase"/>
    <property type="match status" value="1"/>
</dbReference>
<dbReference type="Gene3D" id="3.40.50.2000">
    <property type="entry name" value="Glycogen Phosphorylase B"/>
    <property type="match status" value="1"/>
</dbReference>
<name>A0AA48M4R8_9ZZZZ</name>
<dbReference type="Pfam" id="PF13692">
    <property type="entry name" value="Glyco_trans_1_4"/>
    <property type="match status" value="1"/>
</dbReference>
<accession>A0AA48M4R8</accession>
<evidence type="ECO:0008006" key="2">
    <source>
        <dbReference type="Google" id="ProtNLM"/>
    </source>
</evidence>